<evidence type="ECO:0000313" key="2">
    <source>
        <dbReference type="EMBL" id="KAG1769924.1"/>
    </source>
</evidence>
<feature type="compositionally biased region" description="Basic and acidic residues" evidence="1">
    <location>
        <begin position="1478"/>
        <end position="1488"/>
    </location>
</feature>
<feature type="compositionally biased region" description="Polar residues" evidence="1">
    <location>
        <begin position="1189"/>
        <end position="1199"/>
    </location>
</feature>
<feature type="compositionally biased region" description="Polar residues" evidence="1">
    <location>
        <begin position="1372"/>
        <end position="1382"/>
    </location>
</feature>
<feature type="compositionally biased region" description="Polar residues" evidence="1">
    <location>
        <begin position="1926"/>
        <end position="1939"/>
    </location>
</feature>
<feature type="compositionally biased region" description="Low complexity" evidence="1">
    <location>
        <begin position="1157"/>
        <end position="1168"/>
    </location>
</feature>
<protein>
    <submittedName>
        <fullName evidence="2">Uncharacterized protein</fullName>
    </submittedName>
</protein>
<organism evidence="2 3">
    <name type="scientific">Suillus placidus</name>
    <dbReference type="NCBI Taxonomy" id="48579"/>
    <lineage>
        <taxon>Eukaryota</taxon>
        <taxon>Fungi</taxon>
        <taxon>Dikarya</taxon>
        <taxon>Basidiomycota</taxon>
        <taxon>Agaricomycotina</taxon>
        <taxon>Agaricomycetes</taxon>
        <taxon>Agaricomycetidae</taxon>
        <taxon>Boletales</taxon>
        <taxon>Suillineae</taxon>
        <taxon>Suillaceae</taxon>
        <taxon>Suillus</taxon>
    </lineage>
</organism>
<feature type="region of interest" description="Disordered" evidence="1">
    <location>
        <begin position="863"/>
        <end position="933"/>
    </location>
</feature>
<feature type="compositionally biased region" description="Basic and acidic residues" evidence="1">
    <location>
        <begin position="1139"/>
        <end position="1156"/>
    </location>
</feature>
<feature type="region of interest" description="Disordered" evidence="1">
    <location>
        <begin position="1972"/>
        <end position="1991"/>
    </location>
</feature>
<gene>
    <name evidence="2" type="ORF">EV702DRAFT_675405</name>
</gene>
<keyword evidence="3" id="KW-1185">Reference proteome</keyword>
<feature type="region of interest" description="Disordered" evidence="1">
    <location>
        <begin position="266"/>
        <end position="285"/>
    </location>
</feature>
<feature type="compositionally biased region" description="Pro residues" evidence="1">
    <location>
        <begin position="579"/>
        <end position="594"/>
    </location>
</feature>
<feature type="region of interest" description="Disordered" evidence="1">
    <location>
        <begin position="1397"/>
        <end position="1417"/>
    </location>
</feature>
<feature type="compositionally biased region" description="Polar residues" evidence="1">
    <location>
        <begin position="1068"/>
        <end position="1087"/>
    </location>
</feature>
<feature type="region of interest" description="Disordered" evidence="1">
    <location>
        <begin position="1139"/>
        <end position="1211"/>
    </location>
</feature>
<feature type="region of interest" description="Disordered" evidence="1">
    <location>
        <begin position="1518"/>
        <end position="1614"/>
    </location>
</feature>
<feature type="compositionally biased region" description="Low complexity" evidence="1">
    <location>
        <begin position="1745"/>
        <end position="1758"/>
    </location>
</feature>
<feature type="compositionally biased region" description="Polar residues" evidence="1">
    <location>
        <begin position="1972"/>
        <end position="1987"/>
    </location>
</feature>
<feature type="compositionally biased region" description="Polar residues" evidence="1">
    <location>
        <begin position="1833"/>
        <end position="1843"/>
    </location>
</feature>
<evidence type="ECO:0000313" key="3">
    <source>
        <dbReference type="Proteomes" id="UP000714275"/>
    </source>
</evidence>
<feature type="compositionally biased region" description="Basic and acidic residues" evidence="1">
    <location>
        <begin position="906"/>
        <end position="929"/>
    </location>
</feature>
<dbReference type="EMBL" id="JABBWD010000068">
    <property type="protein sequence ID" value="KAG1769924.1"/>
    <property type="molecule type" value="Genomic_DNA"/>
</dbReference>
<accession>A0A9P6ZL59</accession>
<dbReference type="SMART" id="SM00696">
    <property type="entry name" value="DM9"/>
    <property type="match status" value="1"/>
</dbReference>
<feature type="region of interest" description="Disordered" evidence="1">
    <location>
        <begin position="1745"/>
        <end position="1771"/>
    </location>
</feature>
<feature type="compositionally biased region" description="Polar residues" evidence="1">
    <location>
        <begin position="968"/>
        <end position="979"/>
    </location>
</feature>
<dbReference type="Proteomes" id="UP000714275">
    <property type="component" value="Unassembled WGS sequence"/>
</dbReference>
<feature type="compositionally biased region" description="Polar residues" evidence="1">
    <location>
        <begin position="1583"/>
        <end position="1592"/>
    </location>
</feature>
<dbReference type="InterPro" id="IPR006616">
    <property type="entry name" value="DM9_repeat"/>
</dbReference>
<feature type="compositionally biased region" description="Polar residues" evidence="1">
    <location>
        <begin position="1811"/>
        <end position="1826"/>
    </location>
</feature>
<reference evidence="2" key="1">
    <citation type="journal article" date="2020" name="New Phytol.">
        <title>Comparative genomics reveals dynamic genome evolution in host specialist ectomycorrhizal fungi.</title>
        <authorList>
            <person name="Lofgren L.A."/>
            <person name="Nguyen N.H."/>
            <person name="Vilgalys R."/>
            <person name="Ruytinx J."/>
            <person name="Liao H.L."/>
            <person name="Branco S."/>
            <person name="Kuo A."/>
            <person name="LaButti K."/>
            <person name="Lipzen A."/>
            <person name="Andreopoulos W."/>
            <person name="Pangilinan J."/>
            <person name="Riley R."/>
            <person name="Hundley H."/>
            <person name="Na H."/>
            <person name="Barry K."/>
            <person name="Grigoriev I.V."/>
            <person name="Stajich J.E."/>
            <person name="Kennedy P.G."/>
        </authorList>
    </citation>
    <scope>NUCLEOTIDE SEQUENCE</scope>
    <source>
        <strain evidence="2">DOB743</strain>
    </source>
</reference>
<evidence type="ECO:0000256" key="1">
    <source>
        <dbReference type="SAM" id="MobiDB-lite"/>
    </source>
</evidence>
<feature type="compositionally biased region" description="Polar residues" evidence="1">
    <location>
        <begin position="1551"/>
        <end position="1560"/>
    </location>
</feature>
<proteinExistence type="predicted"/>
<feature type="region of interest" description="Disordered" evidence="1">
    <location>
        <begin position="1913"/>
        <end position="1944"/>
    </location>
</feature>
<dbReference type="OrthoDB" id="2667790at2759"/>
<feature type="region of interest" description="Disordered" evidence="1">
    <location>
        <begin position="1361"/>
        <end position="1382"/>
    </location>
</feature>
<name>A0A9P6ZL59_9AGAM</name>
<feature type="compositionally biased region" description="Basic and acidic residues" evidence="1">
    <location>
        <begin position="872"/>
        <end position="888"/>
    </location>
</feature>
<feature type="compositionally biased region" description="Basic and acidic residues" evidence="1">
    <location>
        <begin position="1846"/>
        <end position="1856"/>
    </location>
</feature>
<feature type="region of interest" description="Disordered" evidence="1">
    <location>
        <begin position="1478"/>
        <end position="1501"/>
    </location>
</feature>
<comment type="caution">
    <text evidence="2">The sequence shown here is derived from an EMBL/GenBank/DDBJ whole genome shotgun (WGS) entry which is preliminary data.</text>
</comment>
<feature type="region of interest" description="Disordered" evidence="1">
    <location>
        <begin position="966"/>
        <end position="1037"/>
    </location>
</feature>
<sequence>MFKPIYINSPFQGSVPTIFPSHPFEMLHSYRDVVQTFQTYRKGNGSPPVTYNVDRSSEFLGRPVSQHKPKLKSQPVSNARSDYDKETSLLPLVWVEVRDNVIPPHAVPFASDGHGPLFIARAHLEGTFFLGKAGPQFTSGAIISYGSLDITVTRYDVLVCAGRLSWDIPHSSGTGFICQDTAVAKYDINYDLEPALMYRQDTPENASNLDIRVDNNRCSSTPNPDFASHTMARPLARSNSRYDHSSTESLDVDIRKAHDTFIPLKSPLETTERSRSLPPRARTSVESSRAELGIFRCDSAQSAGVTTVITSGTRRPEYAPVSRPSVVASSKPQVRLDCTSPESYRLPTVLSAVEYSASARGTPTGPFGRSEITGFREVANVDGWSEYSSPPPEPPAQSVHAGFVQDVIPLRRYPNTGITNSTSVDHHTNQLLSSSATSHSLASNVIDPRFTNFSNPSPKDDSQFIPTHYSFSSHKMSSDSSLPQPSTVFSRDTWAGTPGSPVLCLCTLDDVKDTSKYQSKLVNCPVHSAADTIGISASSGDFGHVDQYDQRAYPVAQAHVWQRGAQHQKYQSKDSPSRVPQPPTFPSTDSPPPQNSLDVSDHADVDLRSIQYSRHDMSNSPPETDGNTTVLEHMCGCVSEHVCDSEHVCGSEHWQLVSRTTFGIEAQICDGAESDALASELPTPITINQLNTGIVTGEAKLLPHPVPHIISVSGDNGRGHSLVAEQESALEQEVIQEDRVAVTAVSQTTSTEELSSVVPCRRTLVAEECVPPSTVTCTPNLPPSRQQSAQTISCTDSSVTDDKLHGHREYADSSVLVCASVEPEENINSIPTRSRVIAIENTQKPSPASTDLRHSSFIQSTLTIAESPPLTADRHEEPYGQDVARDKPSQVSPTSKLEGGEEDVSTDPKRQPLEGQEDHHEKGTEREVESNLTSYSRTVRIVEGYTSKSVILNDDRRMNEGADGAALSISSVNPGSKVSPSEPGVPQDLGTNHIESGYEHRSLDVDTVSKSSIEISSHDSTESSEGHIQRQGHEEVDSSVLVRVSLAPAENIGTPAPAPPGAVENTHKSSLASDDLRNSSLPEDTWMMGQTSFPVTDLKGGSCGQFVGTDLPTQGSSTPNDYVEHDKVSASADCMHQDLEGRGDHHARNAESEVTLKSKSSSSAVESLRQSESVIVLNAGGRSDEDIDSNISSPSSTYTGRRLSPSEPGVPQDAGINQIQSAREHRSSEINVASTTVVQTSSHRSIENRAQSCLVTIQGGPCPCGQGVATDQPCQCFSAPKLDSNELAECAHQAVESRRDCHELETESEFKLSLTAHSHSVRTVERSTSETAVLKIERQMDEDTDVPTWPSSPITPLPPYDAGIPQDAGADSIQSGCEHQSSGVDTASIALVQTSNHDYSTESEGHRPAQSFSCSDEPETTLSTHVCLSLAQNNSNSPPSMGNAVENVQKSSSVSNGIWNSSFTSTTGQSLASIHEEPCGQDTTKDQPKQGSSSPKHEADEEGVTANYMHQAVIESGCERQSLEVNEVSKTPESEHTWSSDSLESSEWHTQRQGRQQAHSSGIVVLQVGESNTTPPQFLDTAVKNTETSSPTPDDLRNSPMPEGTSTIGQTPLAGDYLQGAPDHDVTRDRYSSRSSCIPKFEDNKVDVSAGCVHQGLVTRGDYHEREMKSEVEQNLAYHFCSVEILGQSTLDTVTGNNDRQMDKDADDTALPLSSITVRPKLSISEADIPQDAATSSEVITVLTTSTHTSSHNSTVISEHVRRQPAQASSCSDELPIDYKINQSQTTVPVHPFLAPGENNLTPAQPFGVATESTQQPSPASDNIRNSPLPEGVSTTGETSSPATHECGELCGRDGASDLPSQGSSTPKLKDDKEEISADCTCQVMEDTRDYKSDTTDGREKESRVDAKVAVLISSSPNPGPKEPPSETSVLQDATTNHVQSEREDHFTEDITVSVVSVHASSNCLSDSSNGFAYLDNPSQQSNNPPDTMSVPPMHDGPCPPSPVFYEVHDSSNCSCMSRHGVIASSVSNNGDSTAVIACDVVKKCSSDDDHPAPCAEGTPCVIPRQDDHMKAEPTVISMICNSSTVQASSKTENQDNTSCAADTRQCGACACATVPILSDDCGASTATTAPNVSPSADEQLTRTAATDCAHESPSTKCCLPAKICC</sequence>
<feature type="compositionally biased region" description="Basic and acidic residues" evidence="1">
    <location>
        <begin position="1016"/>
        <end position="1036"/>
    </location>
</feature>
<feature type="region of interest" description="Disordered" evidence="1">
    <location>
        <begin position="1051"/>
        <end position="1087"/>
    </location>
</feature>
<feature type="region of interest" description="Disordered" evidence="1">
    <location>
        <begin position="563"/>
        <end position="600"/>
    </location>
</feature>
<feature type="region of interest" description="Disordered" evidence="1">
    <location>
        <begin position="1790"/>
        <end position="1881"/>
    </location>
</feature>